<accession>A0ABS5ZLM9</accession>
<evidence type="ECO:0008006" key="4">
    <source>
        <dbReference type="Google" id="ProtNLM"/>
    </source>
</evidence>
<feature type="signal peptide" evidence="1">
    <location>
        <begin position="1"/>
        <end position="24"/>
    </location>
</feature>
<dbReference type="EMBL" id="JAGSOY010000230">
    <property type="protein sequence ID" value="MBU2714345.1"/>
    <property type="molecule type" value="Genomic_DNA"/>
</dbReference>
<dbReference type="RefSeq" id="WP_215822602.1">
    <property type="nucleotide sequence ID" value="NZ_JAGSOY010000230.1"/>
</dbReference>
<keyword evidence="1" id="KW-0732">Signal</keyword>
<organism evidence="2 3">
    <name type="scientific">Zooshikella harenae</name>
    <dbReference type="NCBI Taxonomy" id="2827238"/>
    <lineage>
        <taxon>Bacteria</taxon>
        <taxon>Pseudomonadati</taxon>
        <taxon>Pseudomonadota</taxon>
        <taxon>Gammaproteobacteria</taxon>
        <taxon>Oceanospirillales</taxon>
        <taxon>Zooshikellaceae</taxon>
        <taxon>Zooshikella</taxon>
    </lineage>
</organism>
<evidence type="ECO:0000313" key="3">
    <source>
        <dbReference type="Proteomes" id="UP000690515"/>
    </source>
</evidence>
<keyword evidence="3" id="KW-1185">Reference proteome</keyword>
<protein>
    <recommendedName>
        <fullName evidence="4">Lipoprotein</fullName>
    </recommendedName>
</protein>
<gene>
    <name evidence="2" type="ORF">KCG35_25175</name>
</gene>
<proteinExistence type="predicted"/>
<dbReference type="PROSITE" id="PS51257">
    <property type="entry name" value="PROKAR_LIPOPROTEIN"/>
    <property type="match status" value="1"/>
</dbReference>
<feature type="chain" id="PRO_5046268676" description="Lipoprotein" evidence="1">
    <location>
        <begin position="25"/>
        <end position="230"/>
    </location>
</feature>
<comment type="caution">
    <text evidence="2">The sequence shown here is derived from an EMBL/GenBank/DDBJ whole genome shotgun (WGS) entry which is preliminary data.</text>
</comment>
<reference evidence="2 3" key="1">
    <citation type="submission" date="2021-04" db="EMBL/GenBank/DDBJ databases">
        <authorList>
            <person name="Pira H."/>
            <person name="Risdian C."/>
            <person name="Wink J."/>
        </authorList>
    </citation>
    <scope>NUCLEOTIDE SEQUENCE [LARGE SCALE GENOMIC DNA]</scope>
    <source>
        <strain evidence="2 3">WH53</strain>
    </source>
</reference>
<evidence type="ECO:0000313" key="2">
    <source>
        <dbReference type="EMBL" id="MBU2714345.1"/>
    </source>
</evidence>
<dbReference type="Proteomes" id="UP000690515">
    <property type="component" value="Unassembled WGS sequence"/>
</dbReference>
<sequence length="230" mass="26421">MNKRRYLTCAIGALAILTSGCVFKPRVIPGMDELEALCLKDAGAIVNGIEKVDGYYQATTKEYGGWDEIVYGQYDFIEYEHVKNKPGTPVDGKPPGFYRDYKANKTDPNCNPYYANKIKEYNVEPYISFDKKFCVATKKISKFKSKYQLSSTGEELIDNPQEGYEIHRSVTRIENIKTKKILGESTSYLLFPYGIYKTPESYITSQCSQVNKFKFQSSKNKNIRSWVFDR</sequence>
<name>A0ABS5ZLM9_9GAMM</name>
<evidence type="ECO:0000256" key="1">
    <source>
        <dbReference type="SAM" id="SignalP"/>
    </source>
</evidence>